<dbReference type="PANTHER" id="PTHR30492:SF0">
    <property type="entry name" value="METHYLGLYOXAL SYNTHASE"/>
    <property type="match status" value="1"/>
</dbReference>
<dbReference type="SUPFAM" id="SSF52799">
    <property type="entry name" value="(Phosphotyrosine protein) phosphatases II"/>
    <property type="match status" value="1"/>
</dbReference>
<dbReference type="Pfam" id="PF00782">
    <property type="entry name" value="DSPc"/>
    <property type="match status" value="1"/>
</dbReference>
<dbReference type="InterPro" id="IPR017438">
    <property type="entry name" value="ATP-NAD_kinase_N"/>
</dbReference>
<dbReference type="InterPro" id="IPR000387">
    <property type="entry name" value="Tyr_Pase_dom"/>
</dbReference>
<feature type="transmembrane region" description="Helical" evidence="1">
    <location>
        <begin position="60"/>
        <end position="78"/>
    </location>
</feature>
<dbReference type="InterPro" id="IPR000340">
    <property type="entry name" value="Dual-sp_phosphatase_cat-dom"/>
</dbReference>
<dbReference type="PROSITE" id="PS50146">
    <property type="entry name" value="DAGK"/>
    <property type="match status" value="1"/>
</dbReference>
<keyword evidence="5" id="KW-1185">Reference proteome</keyword>
<proteinExistence type="predicted"/>
<name>A0A2A5JNH7_PSEO7</name>
<evidence type="ECO:0000313" key="5">
    <source>
        <dbReference type="Proteomes" id="UP000228621"/>
    </source>
</evidence>
<dbReference type="InterPro" id="IPR029021">
    <property type="entry name" value="Prot-tyrosine_phosphatase-like"/>
</dbReference>
<dbReference type="PANTHER" id="PTHR30492">
    <property type="entry name" value="METHYLGLYOXAL SYNTHASE"/>
    <property type="match status" value="1"/>
</dbReference>
<feature type="domain" description="Tyrosine specific protein phosphatases" evidence="2">
    <location>
        <begin position="155"/>
        <end position="224"/>
    </location>
</feature>
<comment type="caution">
    <text evidence="4">The sequence shown here is derived from an EMBL/GenBank/DDBJ whole genome shotgun (WGS) entry which is preliminary data.</text>
</comment>
<evidence type="ECO:0008006" key="6">
    <source>
        <dbReference type="Google" id="ProtNLM"/>
    </source>
</evidence>
<dbReference type="Proteomes" id="UP000228621">
    <property type="component" value="Unassembled WGS sequence"/>
</dbReference>
<dbReference type="InterPro" id="IPR020422">
    <property type="entry name" value="TYR_PHOSPHATASE_DUAL_dom"/>
</dbReference>
<evidence type="ECO:0000259" key="3">
    <source>
        <dbReference type="PROSITE" id="PS50146"/>
    </source>
</evidence>
<dbReference type="GO" id="GO:0019242">
    <property type="term" value="P:methylglyoxal biosynthetic process"/>
    <property type="evidence" value="ECO:0007669"/>
    <property type="project" value="InterPro"/>
</dbReference>
<keyword evidence="1" id="KW-0472">Membrane</keyword>
<dbReference type="InterPro" id="IPR001206">
    <property type="entry name" value="Diacylglycerol_kinase_cat_dom"/>
</dbReference>
<dbReference type="OrthoDB" id="142078at2"/>
<dbReference type="InterPro" id="IPR004363">
    <property type="entry name" value="Methylgl_synth"/>
</dbReference>
<evidence type="ECO:0000259" key="2">
    <source>
        <dbReference type="PROSITE" id="PS50056"/>
    </source>
</evidence>
<dbReference type="SUPFAM" id="SSF111331">
    <property type="entry name" value="NAD kinase/diacylglycerol kinase-like"/>
    <property type="match status" value="1"/>
</dbReference>
<protein>
    <recommendedName>
        <fullName evidence="6">Diacylglycerol kinase</fullName>
    </recommendedName>
</protein>
<dbReference type="SMART" id="SM00046">
    <property type="entry name" value="DAGKc"/>
    <property type="match status" value="1"/>
</dbReference>
<organism evidence="4 5">
    <name type="scientific">Pseudoalteromonas piscicida</name>
    <dbReference type="NCBI Taxonomy" id="43662"/>
    <lineage>
        <taxon>Bacteria</taxon>
        <taxon>Pseudomonadati</taxon>
        <taxon>Pseudomonadota</taxon>
        <taxon>Gammaproteobacteria</taxon>
        <taxon>Alteromonadales</taxon>
        <taxon>Pseudoalteromonadaceae</taxon>
        <taxon>Pseudoalteromonas</taxon>
    </lineage>
</organism>
<keyword evidence="1" id="KW-0812">Transmembrane</keyword>
<dbReference type="InterPro" id="IPR016064">
    <property type="entry name" value="NAD/diacylglycerol_kinase_sf"/>
</dbReference>
<dbReference type="EMBL" id="NKHF01000068">
    <property type="protein sequence ID" value="PCK30927.1"/>
    <property type="molecule type" value="Genomic_DNA"/>
</dbReference>
<evidence type="ECO:0000256" key="1">
    <source>
        <dbReference type="SAM" id="Phobius"/>
    </source>
</evidence>
<dbReference type="NCBIfam" id="NF009025">
    <property type="entry name" value="PRK12361.1"/>
    <property type="match status" value="1"/>
</dbReference>
<dbReference type="GO" id="GO:0016301">
    <property type="term" value="F:kinase activity"/>
    <property type="evidence" value="ECO:0007669"/>
    <property type="project" value="InterPro"/>
</dbReference>
<dbReference type="SMART" id="SM00195">
    <property type="entry name" value="DSPc"/>
    <property type="match status" value="1"/>
</dbReference>
<gene>
    <name evidence="4" type="ORF">CEX98_14995</name>
</gene>
<dbReference type="Pfam" id="PF00781">
    <property type="entry name" value="DAGK_cat"/>
    <property type="match status" value="1"/>
</dbReference>
<accession>A0A2A5JNH7</accession>
<sequence length="539" mass="59642">MKMLKYYLLASFCLAALTIYSVGSWLMLPLAWFTVSISLVTFAYASNYPHIFRKHGTGKIPWYITWLFWPYLGCVHLYNAIERGRDVVDTFQPLTEDLFVACRLFPSDVDMLKAEGIEAILDVTAEFDGLNWSAEQQGLHYLNIPVLDHQTPTPEQLAHGMAWIAAQHQLGRKVVVHCALGRGRSVFFCTAYLLATHPEYTVREALEKIQNRRETARLNKQQLKGLTKLHHSQSFTHSAKAALVINPVAGASKWSEYENDIIGMLTEKYDLSICFTEKDTDVAKLAEQVVSKTQPDIIIAGGGDGTLASVAHGVYQQDILFGILPLGTANSLATVLLGSMSKLDPINRACEAILAGKAKPIDIMNCNGRTALLVAAIGFGQEMIERADREEKNNSGQLAYIRGLWEAVNENKPLEFTVSFDGAAQTQIECVSLVVANAAPKTTILAQGHGEPVYDDGKLDITILPVEAKGNQSFTVAELILPKLEDKPSNIRTERCEKISIAFEQTQHFALDGEVLSAKNIEITIQKHALNVMVPNYIH</sequence>
<reference evidence="5" key="1">
    <citation type="journal article" date="2019" name="Genome Announc.">
        <title>Draft Genome Sequence of Pseudoalteromonas piscicida Strain 36Y ROTHPW, an Hypersaline Seawater Isolate from the South Coast of Sonora, Mexico.</title>
        <authorList>
            <person name="Sanchez-Diaz R."/>
            <person name="Molina-Garza Z.J."/>
            <person name="Cruz-Suarez L.E."/>
            <person name="Selvin J."/>
            <person name="Kiran G.S."/>
            <person name="Ibarra-Gamez J.C."/>
            <person name="Gomez-Gil B."/>
            <person name="Galaviz-Silva L."/>
        </authorList>
    </citation>
    <scope>NUCLEOTIDE SEQUENCE [LARGE SCALE GENOMIC DNA]</scope>
    <source>
        <strain evidence="5">36Y_RITHPW</strain>
    </source>
</reference>
<dbReference type="Gene3D" id="3.40.50.10330">
    <property type="entry name" value="Probable inorganic polyphosphate/atp-NAD kinase, domain 1"/>
    <property type="match status" value="1"/>
</dbReference>
<dbReference type="Gene3D" id="2.60.200.40">
    <property type="match status" value="1"/>
</dbReference>
<dbReference type="RefSeq" id="WP_099642865.1">
    <property type="nucleotide sequence ID" value="NZ_JAQPZX010000005.1"/>
</dbReference>
<dbReference type="AlphaFoldDB" id="A0A2A5JNH7"/>
<keyword evidence="1" id="KW-1133">Transmembrane helix</keyword>
<feature type="domain" description="DAGKc" evidence="3">
    <location>
        <begin position="236"/>
        <end position="370"/>
    </location>
</feature>
<dbReference type="PROSITE" id="PS50056">
    <property type="entry name" value="TYR_PHOSPHATASE_2"/>
    <property type="match status" value="1"/>
</dbReference>
<dbReference type="Gene3D" id="3.90.190.10">
    <property type="entry name" value="Protein tyrosine phosphatase superfamily"/>
    <property type="match status" value="1"/>
</dbReference>
<evidence type="ECO:0000313" key="4">
    <source>
        <dbReference type="EMBL" id="PCK30927.1"/>
    </source>
</evidence>
<feature type="transmembrane region" description="Helical" evidence="1">
    <location>
        <begin position="31"/>
        <end position="48"/>
    </location>
</feature>
<dbReference type="GO" id="GO:0008929">
    <property type="term" value="F:methylglyoxal synthase activity"/>
    <property type="evidence" value="ECO:0007669"/>
    <property type="project" value="InterPro"/>
</dbReference>
<dbReference type="GO" id="GO:0005829">
    <property type="term" value="C:cytosol"/>
    <property type="evidence" value="ECO:0007669"/>
    <property type="project" value="TreeGrafter"/>
</dbReference>